<dbReference type="Proteomes" id="UP000270094">
    <property type="component" value="Unassembled WGS sequence"/>
</dbReference>
<sequence length="133" mass="14959">MSEEEERCICQICQCGNHKCAHVENNWPTTTGIGESTTEYGAQYPGKEAVRTRAIHPAETTLNSGEFHGETTNKADFYEKQFERNRSFKPIVSTIQSGEFNGDTTHKSDFNLKQVRLVLGEVVNSLQNIFVSI</sequence>
<gene>
    <name evidence="2" type="ORF">SVUK_LOCUS5156</name>
</gene>
<dbReference type="InterPro" id="IPR033336">
    <property type="entry name" value="SAXO1/2"/>
</dbReference>
<organism evidence="2 3">
    <name type="scientific">Strongylus vulgaris</name>
    <name type="common">Blood worm</name>
    <dbReference type="NCBI Taxonomy" id="40348"/>
    <lineage>
        <taxon>Eukaryota</taxon>
        <taxon>Metazoa</taxon>
        <taxon>Ecdysozoa</taxon>
        <taxon>Nematoda</taxon>
        <taxon>Chromadorea</taxon>
        <taxon>Rhabditida</taxon>
        <taxon>Rhabditina</taxon>
        <taxon>Rhabditomorpha</taxon>
        <taxon>Strongyloidea</taxon>
        <taxon>Strongylidae</taxon>
        <taxon>Strongylus</taxon>
    </lineage>
</organism>
<protein>
    <submittedName>
        <fullName evidence="2">Uncharacterized protein</fullName>
    </submittedName>
</protein>
<dbReference type="AlphaFoldDB" id="A0A3P7KRI6"/>
<reference evidence="2 3" key="1">
    <citation type="submission" date="2018-11" db="EMBL/GenBank/DDBJ databases">
        <authorList>
            <consortium name="Pathogen Informatics"/>
        </authorList>
    </citation>
    <scope>NUCLEOTIDE SEQUENCE [LARGE SCALE GENOMIC DNA]</scope>
</reference>
<dbReference type="EMBL" id="UYYB01014920">
    <property type="protein sequence ID" value="VDM70158.1"/>
    <property type="molecule type" value="Genomic_DNA"/>
</dbReference>
<accession>A0A3P7KRI6</accession>
<evidence type="ECO:0000256" key="1">
    <source>
        <dbReference type="ARBA" id="ARBA00008738"/>
    </source>
</evidence>
<dbReference type="PANTHER" id="PTHR31516:SF17">
    <property type="entry name" value="STABILIZER OF AXONEMAL MICROTUBULES 2"/>
    <property type="match status" value="1"/>
</dbReference>
<keyword evidence="3" id="KW-1185">Reference proteome</keyword>
<dbReference type="GO" id="GO:0005856">
    <property type="term" value="C:cytoskeleton"/>
    <property type="evidence" value="ECO:0007669"/>
    <property type="project" value="TreeGrafter"/>
</dbReference>
<dbReference type="GO" id="GO:0008017">
    <property type="term" value="F:microtubule binding"/>
    <property type="evidence" value="ECO:0007669"/>
    <property type="project" value="InterPro"/>
</dbReference>
<evidence type="ECO:0000313" key="3">
    <source>
        <dbReference type="Proteomes" id="UP000270094"/>
    </source>
</evidence>
<dbReference type="PANTHER" id="PTHR31516">
    <property type="entry name" value="STABILIZER OF AXONEMAL MICROTUBULES 2"/>
    <property type="match status" value="1"/>
</dbReference>
<proteinExistence type="inferred from homology"/>
<evidence type="ECO:0000313" key="2">
    <source>
        <dbReference type="EMBL" id="VDM70158.1"/>
    </source>
</evidence>
<comment type="similarity">
    <text evidence="1">Belongs to the FAM154 family.</text>
</comment>
<name>A0A3P7KRI6_STRVU</name>
<dbReference type="OrthoDB" id="365640at2759"/>